<evidence type="ECO:0000256" key="2">
    <source>
        <dbReference type="ARBA" id="ARBA00009773"/>
    </source>
</evidence>
<feature type="transmembrane region" description="Helical" evidence="8">
    <location>
        <begin position="229"/>
        <end position="257"/>
    </location>
</feature>
<comment type="subcellular location">
    <subcellularLocation>
        <location evidence="1">Cell membrane</location>
        <topology evidence="1">Multi-pass membrane protein</topology>
    </subcellularLocation>
</comment>
<dbReference type="GO" id="GO:0055085">
    <property type="term" value="P:transmembrane transport"/>
    <property type="evidence" value="ECO:0007669"/>
    <property type="project" value="TreeGrafter"/>
</dbReference>
<feature type="transmembrane region" description="Helical" evidence="8">
    <location>
        <begin position="168"/>
        <end position="194"/>
    </location>
</feature>
<dbReference type="EMBL" id="DXAZ01000013">
    <property type="protein sequence ID" value="HIZ70358.1"/>
    <property type="molecule type" value="Genomic_DNA"/>
</dbReference>
<feature type="transmembrane region" description="Helical" evidence="8">
    <location>
        <begin position="328"/>
        <end position="361"/>
    </location>
</feature>
<evidence type="ECO:0000256" key="3">
    <source>
        <dbReference type="ARBA" id="ARBA00022448"/>
    </source>
</evidence>
<sequence length="383" mass="43113">MEIGKNWRRLLSLLVIVVLIYWAVNNMLMIQSFVNALISAFQPFIFGASFAFILNLLVKRIENWLMKWQKEYKSWFRILAIISSFMFVILILFFLVFLVIPDLERTVTSFIEVVPNQVSVIIQWVNHFFDNNTEIIQFVQNLDIDLNSIQQELINYAQTFATNTLGNIVSFITGAVNSVVTIFIAIVFAFFLLTNKEKIIRQLKKVIYSIWSLKWANYLINVGQKANEIFSNFVGGAIIEAFILGILVYIGMLIFSFPFKLSISVVTGALALIPIYGAIIGGVIGFILISVVNFKQAVLFIVFIVIIQQIEGNIIYPRVVGNKVGLPSIWVMVSVTVGGSFFGLIGMLVSVPLVSVIYSLISATVNYRLETAGLNIDTDSKNL</sequence>
<name>A0A9D2JXM3_9LACT</name>
<feature type="transmembrane region" description="Helical" evidence="8">
    <location>
        <begin position="7"/>
        <end position="24"/>
    </location>
</feature>
<reference evidence="9" key="2">
    <citation type="submission" date="2021-04" db="EMBL/GenBank/DDBJ databases">
        <authorList>
            <person name="Gilroy R."/>
        </authorList>
    </citation>
    <scope>NUCLEOTIDE SEQUENCE</scope>
    <source>
        <strain evidence="9">CHK169-4300</strain>
    </source>
</reference>
<dbReference type="Proteomes" id="UP000824106">
    <property type="component" value="Unassembled WGS sequence"/>
</dbReference>
<organism evidence="9 10">
    <name type="scientific">Candidatus Atopostipes pullistercoris</name>
    <dbReference type="NCBI Taxonomy" id="2838467"/>
    <lineage>
        <taxon>Bacteria</taxon>
        <taxon>Bacillati</taxon>
        <taxon>Bacillota</taxon>
        <taxon>Bacilli</taxon>
        <taxon>Lactobacillales</taxon>
        <taxon>Carnobacteriaceae</taxon>
        <taxon>Atopostipes</taxon>
    </lineage>
</organism>
<evidence type="ECO:0000313" key="9">
    <source>
        <dbReference type="EMBL" id="HIZ70358.1"/>
    </source>
</evidence>
<evidence type="ECO:0000256" key="6">
    <source>
        <dbReference type="ARBA" id="ARBA00022989"/>
    </source>
</evidence>
<evidence type="ECO:0000256" key="1">
    <source>
        <dbReference type="ARBA" id="ARBA00004651"/>
    </source>
</evidence>
<keyword evidence="5 8" id="KW-0812">Transmembrane</keyword>
<dbReference type="GO" id="GO:0005886">
    <property type="term" value="C:plasma membrane"/>
    <property type="evidence" value="ECO:0007669"/>
    <property type="project" value="UniProtKB-SubCell"/>
</dbReference>
<dbReference type="InterPro" id="IPR002549">
    <property type="entry name" value="AI-2E-like"/>
</dbReference>
<protein>
    <submittedName>
        <fullName evidence="9">AI-2E family transporter</fullName>
    </submittedName>
</protein>
<dbReference type="PANTHER" id="PTHR21716">
    <property type="entry name" value="TRANSMEMBRANE PROTEIN"/>
    <property type="match status" value="1"/>
</dbReference>
<evidence type="ECO:0000256" key="5">
    <source>
        <dbReference type="ARBA" id="ARBA00022692"/>
    </source>
</evidence>
<evidence type="ECO:0000313" key="10">
    <source>
        <dbReference type="Proteomes" id="UP000824106"/>
    </source>
</evidence>
<comment type="similarity">
    <text evidence="2">Belongs to the autoinducer-2 exporter (AI-2E) (TC 2.A.86) family.</text>
</comment>
<accession>A0A9D2JXM3</accession>
<evidence type="ECO:0000256" key="8">
    <source>
        <dbReference type="SAM" id="Phobius"/>
    </source>
</evidence>
<feature type="transmembrane region" description="Helical" evidence="8">
    <location>
        <begin position="269"/>
        <end position="291"/>
    </location>
</feature>
<keyword evidence="3" id="KW-0813">Transport</keyword>
<evidence type="ECO:0000256" key="4">
    <source>
        <dbReference type="ARBA" id="ARBA00022475"/>
    </source>
</evidence>
<reference evidence="9" key="1">
    <citation type="journal article" date="2021" name="PeerJ">
        <title>Extensive microbial diversity within the chicken gut microbiome revealed by metagenomics and culture.</title>
        <authorList>
            <person name="Gilroy R."/>
            <person name="Ravi A."/>
            <person name="Getino M."/>
            <person name="Pursley I."/>
            <person name="Horton D.L."/>
            <person name="Alikhan N.F."/>
            <person name="Baker D."/>
            <person name="Gharbi K."/>
            <person name="Hall N."/>
            <person name="Watson M."/>
            <person name="Adriaenssens E.M."/>
            <person name="Foster-Nyarko E."/>
            <person name="Jarju S."/>
            <person name="Secka A."/>
            <person name="Antonio M."/>
            <person name="Oren A."/>
            <person name="Chaudhuri R.R."/>
            <person name="La Ragione R."/>
            <person name="Hildebrand F."/>
            <person name="Pallen M.J."/>
        </authorList>
    </citation>
    <scope>NUCLEOTIDE SEQUENCE</scope>
    <source>
        <strain evidence="9">CHK169-4300</strain>
    </source>
</reference>
<gene>
    <name evidence="9" type="ORF">H9808_01055</name>
</gene>
<evidence type="ECO:0000256" key="7">
    <source>
        <dbReference type="ARBA" id="ARBA00023136"/>
    </source>
</evidence>
<keyword evidence="4" id="KW-1003">Cell membrane</keyword>
<dbReference type="PANTHER" id="PTHR21716:SF53">
    <property type="entry name" value="PERMEASE PERM-RELATED"/>
    <property type="match status" value="1"/>
</dbReference>
<proteinExistence type="inferred from homology"/>
<keyword evidence="6 8" id="KW-1133">Transmembrane helix</keyword>
<keyword evidence="7 8" id="KW-0472">Membrane</keyword>
<dbReference type="AlphaFoldDB" id="A0A9D2JXM3"/>
<feature type="transmembrane region" description="Helical" evidence="8">
    <location>
        <begin position="36"/>
        <end position="58"/>
    </location>
</feature>
<comment type="caution">
    <text evidence="9">The sequence shown here is derived from an EMBL/GenBank/DDBJ whole genome shotgun (WGS) entry which is preliminary data.</text>
</comment>
<feature type="transmembrane region" description="Helical" evidence="8">
    <location>
        <begin position="297"/>
        <end position="316"/>
    </location>
</feature>
<feature type="transmembrane region" description="Helical" evidence="8">
    <location>
        <begin position="78"/>
        <end position="100"/>
    </location>
</feature>
<dbReference type="Pfam" id="PF01594">
    <property type="entry name" value="AI-2E_transport"/>
    <property type="match status" value="1"/>
</dbReference>